<dbReference type="Proteomes" id="UP000515152">
    <property type="component" value="Chromosome 24"/>
</dbReference>
<evidence type="ECO:0000256" key="8">
    <source>
        <dbReference type="ARBA" id="ARBA00023212"/>
    </source>
</evidence>
<evidence type="ECO:0000256" key="6">
    <source>
        <dbReference type="ARBA" id="ARBA00023054"/>
    </source>
</evidence>
<accession>A0A6P8ENI1</accession>
<keyword evidence="6" id="KW-0175">Coiled coil</keyword>
<dbReference type="KEGG" id="char:105895790"/>
<feature type="compositionally biased region" description="Basic and acidic residues" evidence="12">
    <location>
        <begin position="651"/>
        <end position="670"/>
    </location>
</feature>
<feature type="region of interest" description="Disordered" evidence="12">
    <location>
        <begin position="152"/>
        <end position="200"/>
    </location>
</feature>
<evidence type="ECO:0000313" key="13">
    <source>
        <dbReference type="Proteomes" id="UP000515152"/>
    </source>
</evidence>
<keyword evidence="9" id="KW-0966">Cell projection</keyword>
<keyword evidence="5" id="KW-0970">Cilium biogenesis/degradation</keyword>
<comment type="similarity">
    <text evidence="3">Belongs to the FAM161 family.</text>
</comment>
<evidence type="ECO:0000313" key="14">
    <source>
        <dbReference type="RefSeq" id="XP_031417748.1"/>
    </source>
</evidence>
<dbReference type="PANTHER" id="PTHR21501">
    <property type="entry name" value="PROTEIN FAM-161"/>
    <property type="match status" value="1"/>
</dbReference>
<feature type="compositionally biased region" description="Low complexity" evidence="12">
    <location>
        <begin position="565"/>
        <end position="576"/>
    </location>
</feature>
<keyword evidence="8" id="KW-0206">Cytoskeleton</keyword>
<name>A0A6P8ENI1_CLUHA</name>
<evidence type="ECO:0000256" key="2">
    <source>
        <dbReference type="ARBA" id="ARBA00004120"/>
    </source>
</evidence>
<organism evidence="13 14">
    <name type="scientific">Clupea harengus</name>
    <name type="common">Atlantic herring</name>
    <dbReference type="NCBI Taxonomy" id="7950"/>
    <lineage>
        <taxon>Eukaryota</taxon>
        <taxon>Metazoa</taxon>
        <taxon>Chordata</taxon>
        <taxon>Craniata</taxon>
        <taxon>Vertebrata</taxon>
        <taxon>Euteleostomi</taxon>
        <taxon>Actinopterygii</taxon>
        <taxon>Neopterygii</taxon>
        <taxon>Teleostei</taxon>
        <taxon>Clupei</taxon>
        <taxon>Clupeiformes</taxon>
        <taxon>Clupeoidei</taxon>
        <taxon>Clupeidae</taxon>
        <taxon>Clupea</taxon>
    </lineage>
</organism>
<feature type="compositionally biased region" description="Acidic residues" evidence="12">
    <location>
        <begin position="173"/>
        <end position="188"/>
    </location>
</feature>
<feature type="region of interest" description="Disordered" evidence="12">
    <location>
        <begin position="602"/>
        <end position="670"/>
    </location>
</feature>
<evidence type="ECO:0000256" key="5">
    <source>
        <dbReference type="ARBA" id="ARBA00022794"/>
    </source>
</evidence>
<dbReference type="Pfam" id="PF10595">
    <property type="entry name" value="FAM161A_B"/>
    <property type="match status" value="1"/>
</dbReference>
<feature type="compositionally biased region" description="Basic and acidic residues" evidence="12">
    <location>
        <begin position="456"/>
        <end position="477"/>
    </location>
</feature>
<dbReference type="GeneID" id="105895790"/>
<feature type="compositionally biased region" description="Polar residues" evidence="12">
    <location>
        <begin position="637"/>
        <end position="650"/>
    </location>
</feature>
<dbReference type="GO" id="GO:0005814">
    <property type="term" value="C:centriole"/>
    <property type="evidence" value="ECO:0007669"/>
    <property type="project" value="UniProtKB-SubCell"/>
</dbReference>
<keyword evidence="4" id="KW-0963">Cytoplasm</keyword>
<evidence type="ECO:0000256" key="10">
    <source>
        <dbReference type="ARBA" id="ARBA00037165"/>
    </source>
</evidence>
<evidence type="ECO:0000256" key="11">
    <source>
        <dbReference type="ARBA" id="ARBA00039949"/>
    </source>
</evidence>
<comment type="function">
    <text evidence="10">Involved in ciliogenesis.</text>
</comment>
<gene>
    <name evidence="14" type="primary">fam161a</name>
</gene>
<feature type="compositionally biased region" description="Acidic residues" evidence="12">
    <location>
        <begin position="760"/>
        <end position="776"/>
    </location>
</feature>
<dbReference type="InterPro" id="IPR051655">
    <property type="entry name" value="FAM161"/>
</dbReference>
<keyword evidence="13" id="KW-1185">Reference proteome</keyword>
<evidence type="ECO:0000256" key="1">
    <source>
        <dbReference type="ARBA" id="ARBA00004114"/>
    </source>
</evidence>
<comment type="subcellular location">
    <subcellularLocation>
        <location evidence="2">Cytoplasm</location>
        <location evidence="2">Cytoskeleton</location>
        <location evidence="2">Cilium basal body</location>
    </subcellularLocation>
    <subcellularLocation>
        <location evidence="1">Cytoplasm</location>
        <location evidence="1">Cytoskeleton</location>
        <location evidence="1">Microtubule organizing center</location>
        <location evidence="1">Centrosome</location>
        <location evidence="1">Centriole</location>
    </subcellularLocation>
</comment>
<dbReference type="CTD" id="84140"/>
<keyword evidence="7" id="KW-0969">Cilium</keyword>
<evidence type="ECO:0000256" key="9">
    <source>
        <dbReference type="ARBA" id="ARBA00023273"/>
    </source>
</evidence>
<reference evidence="14" key="1">
    <citation type="submission" date="2025-08" db="UniProtKB">
        <authorList>
            <consortium name="RefSeq"/>
        </authorList>
    </citation>
    <scope>IDENTIFICATION</scope>
</reference>
<feature type="region of interest" description="Disordered" evidence="12">
    <location>
        <begin position="453"/>
        <end position="484"/>
    </location>
</feature>
<protein>
    <recommendedName>
        <fullName evidence="11">Protein FAM161A</fullName>
    </recommendedName>
</protein>
<feature type="compositionally biased region" description="Polar residues" evidence="12">
    <location>
        <begin position="747"/>
        <end position="757"/>
    </location>
</feature>
<evidence type="ECO:0000256" key="12">
    <source>
        <dbReference type="SAM" id="MobiDB-lite"/>
    </source>
</evidence>
<feature type="compositionally biased region" description="Acidic residues" evidence="12">
    <location>
        <begin position="805"/>
        <end position="818"/>
    </location>
</feature>
<dbReference type="GO" id="GO:0044782">
    <property type="term" value="P:cilium organization"/>
    <property type="evidence" value="ECO:0007669"/>
    <property type="project" value="TreeGrafter"/>
</dbReference>
<feature type="region of interest" description="Disordered" evidence="12">
    <location>
        <begin position="524"/>
        <end position="576"/>
    </location>
</feature>
<feature type="region of interest" description="Disordered" evidence="12">
    <location>
        <begin position="212"/>
        <end position="312"/>
    </location>
</feature>
<feature type="region of interest" description="Disordered" evidence="12">
    <location>
        <begin position="713"/>
        <end position="818"/>
    </location>
</feature>
<feature type="compositionally biased region" description="Low complexity" evidence="12">
    <location>
        <begin position="548"/>
        <end position="558"/>
    </location>
</feature>
<evidence type="ECO:0000256" key="4">
    <source>
        <dbReference type="ARBA" id="ARBA00022490"/>
    </source>
</evidence>
<dbReference type="PANTHER" id="PTHR21501:SF3">
    <property type="entry name" value="PROTEIN FAM161A"/>
    <property type="match status" value="1"/>
</dbReference>
<feature type="compositionally biased region" description="Basic and acidic residues" evidence="12">
    <location>
        <begin position="303"/>
        <end position="312"/>
    </location>
</feature>
<sequence>MQRNHRTNILVTSCLKTPVDPHTKAPVALYERERTLPYATRRQMDNRDYEKEMEYDIDSDVAVEDSPGKGSPLLIKDYRVTGDHIDLREFYFSNEEYYRKLEQLKKAHLHTMAQLEQMYRKKLELKGGPGGDNTQRVSQQIQWGGSSLVPPVCGMKKSHSAHELGRVSGVSDGSDDEEEEDDEDEEENRPEKGLLLSPKERIRTMWQDFSVEKSPQTCRRGRCDSFSSLQSQPGDGRHHQGPAQGKVKGRRGVRKKSSEKKKKKKEEEDGDDDDGGLRPRATIPQPFNMTLREARRKRHGVKTRAEVEHENTELRRQLEELTECQQQFHASPVPAHVHLPLYDELRQRDGERRRAKVEEAHQRGGVALQRPFSFLERERLKREQREEQLRKLAQEEAVAGRSRTTFRAKPVPRAVREVAAANDRLKEDQLYRSIKMQMRARDLLHSASVPPSMLARRLEDRKEREKKERAAADERASHRPKINCEVPDFDSSYRKFQKHLERGKREAKPLTACEPFQLRTANIPSRRERVAAAADTEASKSSPRDSRWPFVSSPSSSPRSRHAPRTSFSSLCSSLSGSQEVLTAKITDTARKRQEAIRKVLEQKQKAEEDEQRWRERQRQRERSLQKVITRRAQANDPHQTLAQTSQSKLQEFRKQDLQRRREYKEEMKEIQERVRGRPLLLEQVARNNAKQVAERRYTEALKACGLSEDFVREKALQSRRSRSESPSVRSLQRDTSRGDMAAPLSDSVSLDGSLQNYQDDYEDYCDQDQEGEEEEENRKGKDGQCESDEGDKSDPERHEGDSLSNDDDRDYNDDDRD</sequence>
<feature type="compositionally biased region" description="Basic and acidic residues" evidence="12">
    <location>
        <begin position="777"/>
        <end position="802"/>
    </location>
</feature>
<dbReference type="AlphaFoldDB" id="A0A6P8ENI1"/>
<dbReference type="OrthoDB" id="2150121at2759"/>
<evidence type="ECO:0000256" key="7">
    <source>
        <dbReference type="ARBA" id="ARBA00023069"/>
    </source>
</evidence>
<evidence type="ECO:0000256" key="3">
    <source>
        <dbReference type="ARBA" id="ARBA00006663"/>
    </source>
</evidence>
<feature type="compositionally biased region" description="Basic residues" evidence="12">
    <location>
        <begin position="247"/>
        <end position="264"/>
    </location>
</feature>
<dbReference type="RefSeq" id="XP_031417748.1">
    <property type="nucleotide sequence ID" value="XM_031561888.2"/>
</dbReference>
<feature type="compositionally biased region" description="Basic and acidic residues" evidence="12">
    <location>
        <begin position="602"/>
        <end position="625"/>
    </location>
</feature>
<dbReference type="InterPro" id="IPR019579">
    <property type="entry name" value="FAM161A/B"/>
</dbReference>
<proteinExistence type="inferred from homology"/>
<dbReference type="GO" id="GO:0005929">
    <property type="term" value="C:cilium"/>
    <property type="evidence" value="ECO:0007669"/>
    <property type="project" value="TreeGrafter"/>
</dbReference>